<name>A0AA37GFP8_9PEZI</name>
<protein>
    <submittedName>
        <fullName evidence="2">Uncharacterized protein</fullName>
    </submittedName>
</protein>
<keyword evidence="3" id="KW-1185">Reference proteome</keyword>
<dbReference type="Proteomes" id="UP001055172">
    <property type="component" value="Unassembled WGS sequence"/>
</dbReference>
<feature type="compositionally biased region" description="Basic and acidic residues" evidence="1">
    <location>
        <begin position="1"/>
        <end position="12"/>
    </location>
</feature>
<reference evidence="2 3" key="1">
    <citation type="submission" date="2021-07" db="EMBL/GenBank/DDBJ databases">
        <title>Genome data of Colletotrichum spaethianum.</title>
        <authorList>
            <person name="Utami Y.D."/>
            <person name="Hiruma K."/>
        </authorList>
    </citation>
    <scope>NUCLEOTIDE SEQUENCE [LARGE SCALE GENOMIC DNA]</scope>
    <source>
        <strain evidence="2 3">MAFF 242679</strain>
    </source>
</reference>
<feature type="region of interest" description="Disordered" evidence="1">
    <location>
        <begin position="67"/>
        <end position="92"/>
    </location>
</feature>
<comment type="caution">
    <text evidence="2">The sequence shown here is derived from an EMBL/GenBank/DDBJ whole genome shotgun (WGS) entry which is preliminary data.</text>
</comment>
<evidence type="ECO:0000256" key="1">
    <source>
        <dbReference type="SAM" id="MobiDB-lite"/>
    </source>
</evidence>
<gene>
    <name evidence="2" type="ORF">ColLi_02898</name>
</gene>
<evidence type="ECO:0000313" key="2">
    <source>
        <dbReference type="EMBL" id="GJC80060.1"/>
    </source>
</evidence>
<accession>A0AA37GFP8</accession>
<sequence length="92" mass="9971">MQVHAEQVDRLQDAAARSPVVSSETQCANPDWGPGEQQAGPDWEPVEPQTAASDEASFQLKQTVHIGPWPSYSKPPCTPTVTLDPSTPPTQY</sequence>
<organism evidence="2 3">
    <name type="scientific">Colletotrichum liriopes</name>
    <dbReference type="NCBI Taxonomy" id="708192"/>
    <lineage>
        <taxon>Eukaryota</taxon>
        <taxon>Fungi</taxon>
        <taxon>Dikarya</taxon>
        <taxon>Ascomycota</taxon>
        <taxon>Pezizomycotina</taxon>
        <taxon>Sordariomycetes</taxon>
        <taxon>Hypocreomycetidae</taxon>
        <taxon>Glomerellales</taxon>
        <taxon>Glomerellaceae</taxon>
        <taxon>Colletotrichum</taxon>
        <taxon>Colletotrichum spaethianum species complex</taxon>
    </lineage>
</organism>
<feature type="region of interest" description="Disordered" evidence="1">
    <location>
        <begin position="1"/>
        <end position="53"/>
    </location>
</feature>
<proteinExistence type="predicted"/>
<dbReference type="EMBL" id="BPPX01000005">
    <property type="protein sequence ID" value="GJC80060.1"/>
    <property type="molecule type" value="Genomic_DNA"/>
</dbReference>
<dbReference type="AlphaFoldDB" id="A0AA37GFP8"/>
<evidence type="ECO:0000313" key="3">
    <source>
        <dbReference type="Proteomes" id="UP001055172"/>
    </source>
</evidence>